<dbReference type="Proteomes" id="UP001054801">
    <property type="component" value="Chromosome"/>
</dbReference>
<dbReference type="InterPro" id="IPR010893">
    <property type="entry name" value="NiFe-hyd_mat_HyaE"/>
</dbReference>
<organism evidence="2 3">
    <name type="scientific">Thiothrix winogradskyi</name>
    <dbReference type="NCBI Taxonomy" id="96472"/>
    <lineage>
        <taxon>Bacteria</taxon>
        <taxon>Pseudomonadati</taxon>
        <taxon>Pseudomonadota</taxon>
        <taxon>Gammaproteobacteria</taxon>
        <taxon>Thiotrichales</taxon>
        <taxon>Thiotrichaceae</taxon>
        <taxon>Thiothrix</taxon>
    </lineage>
</organism>
<keyword evidence="3" id="KW-1185">Reference proteome</keyword>
<dbReference type="EMBL" id="CP091244">
    <property type="protein sequence ID" value="UJS26546.1"/>
    <property type="molecule type" value="Genomic_DNA"/>
</dbReference>
<reference evidence="2" key="1">
    <citation type="journal article" date="2022" name="Microorganisms">
        <title>Two New Species of Filamentous Sulfur Bacteria of the Genus Thiothrix, Thiothrix winogradskyi sp. nov. and 'Candidatus Thiothrix sulfatifontis' sp. nov.</title>
        <authorList>
            <person name="Ravin N.V."/>
            <person name="Rossetti S."/>
            <person name="Beletsky A.V."/>
            <person name="Kadnikov V.V."/>
            <person name="Rudenko T.S."/>
            <person name="Smolyakov D.D."/>
            <person name="Moskvitina M.I."/>
            <person name="Gureeva M.V."/>
            <person name="Mardanov A.V."/>
            <person name="Grabovich M.Y."/>
        </authorList>
    </citation>
    <scope>NUCLEOTIDE SEQUENCE</scope>
    <source>
        <strain evidence="2">CT3</strain>
    </source>
</reference>
<dbReference type="RefSeq" id="WP_236501947.1">
    <property type="nucleotide sequence ID" value="NZ_CP091244.1"/>
</dbReference>
<dbReference type="Pfam" id="PF07449">
    <property type="entry name" value="HyaE"/>
    <property type="match status" value="1"/>
</dbReference>
<evidence type="ECO:0000256" key="1">
    <source>
        <dbReference type="ARBA" id="ARBA00009004"/>
    </source>
</evidence>
<gene>
    <name evidence="2" type="ORF">L2Y54_11010</name>
</gene>
<dbReference type="SUPFAM" id="SSF52833">
    <property type="entry name" value="Thioredoxin-like"/>
    <property type="match status" value="1"/>
</dbReference>
<sequence length="138" mass="15078">MNLVERLTHDLGYPLLADHVALAAFAEQQDNSVIFLPANPQHYPETLDVAIVLPELMRIFSGRMQAGVADVNFARELAGKYNITEWPALLFLRHGAYLGSIARMRDWGVYLSKINALLAAPVPVKAPGIGIPVVGVMS</sequence>
<evidence type="ECO:0000313" key="3">
    <source>
        <dbReference type="Proteomes" id="UP001054801"/>
    </source>
</evidence>
<protein>
    <submittedName>
        <fullName evidence="2">Hydrogenase-1 expression HyaE</fullName>
    </submittedName>
</protein>
<evidence type="ECO:0000313" key="2">
    <source>
        <dbReference type="EMBL" id="UJS26546.1"/>
    </source>
</evidence>
<accession>A0ABY3T805</accession>
<comment type="similarity">
    <text evidence="1">Belongs to the HupG/HyaE family.</text>
</comment>
<dbReference type="Gene3D" id="3.40.30.10">
    <property type="entry name" value="Glutaredoxin"/>
    <property type="match status" value="1"/>
</dbReference>
<proteinExistence type="inferred from homology"/>
<dbReference type="InterPro" id="IPR036249">
    <property type="entry name" value="Thioredoxin-like_sf"/>
</dbReference>
<name>A0ABY3T805_9GAMM</name>